<dbReference type="RefSeq" id="WP_231994435.1">
    <property type="nucleotide sequence ID" value="NZ_LT629779.1"/>
</dbReference>
<dbReference type="PANTHER" id="PTHR12110">
    <property type="entry name" value="HYDROXYPYRUVATE ISOMERASE"/>
    <property type="match status" value="1"/>
</dbReference>
<keyword evidence="5" id="KW-1185">Reference proteome</keyword>
<sequence>MHYLPEGRPVLTVSTLGAPGEGLGTVLGWLAEHGVAGVELRLAPGQIAAPAMTRQDRARLRSEVADAGVAITGLASYIRMADPAPDELVVGALEAALFLAADLGAPTVRVFPGAPTEPADYQQVPVTTTARNEVNALAAGRLTAVGRLAEDLDVFPALETHDSHPRGEDIAAILGQVEGRVGAVWDLMHPWRVGEGLEDTWNILAPWLTNGLGSVQVKDAGLPESRTPVTIGDGTLPVDGFAQLLKDRGYTGLLCLEWEKAWHPDAVRLDAAMGSTRAWYLRHWPDRPAVVEQAAVGQPAPDLPAVSPGEPPVSAQDTVVETP</sequence>
<feature type="domain" description="Xylose isomerase-like TIM barrel" evidence="3">
    <location>
        <begin position="29"/>
        <end position="264"/>
    </location>
</feature>
<dbReference type="InterPro" id="IPR013022">
    <property type="entry name" value="Xyl_isomerase-like_TIM-brl"/>
</dbReference>
<dbReference type="InterPro" id="IPR036237">
    <property type="entry name" value="Xyl_isomerase-like_sf"/>
</dbReference>
<feature type="region of interest" description="Disordered" evidence="2">
    <location>
        <begin position="294"/>
        <end position="323"/>
    </location>
</feature>
<evidence type="ECO:0000256" key="2">
    <source>
        <dbReference type="SAM" id="MobiDB-lite"/>
    </source>
</evidence>
<reference evidence="5" key="1">
    <citation type="submission" date="2016-10" db="EMBL/GenBank/DDBJ databases">
        <authorList>
            <person name="Varghese N."/>
            <person name="Submissions S."/>
        </authorList>
    </citation>
    <scope>NUCLEOTIDE SEQUENCE [LARGE SCALE GENOMIC DNA]</scope>
    <source>
        <strain evidence="5">IMMIB L-1606</strain>
    </source>
</reference>
<dbReference type="Proteomes" id="UP000198751">
    <property type="component" value="Chromosome I"/>
</dbReference>
<dbReference type="SUPFAM" id="SSF51658">
    <property type="entry name" value="Xylose isomerase-like"/>
    <property type="match status" value="1"/>
</dbReference>
<dbReference type="Gene3D" id="3.20.20.150">
    <property type="entry name" value="Divalent-metal-dependent TIM barrel enzymes"/>
    <property type="match status" value="1"/>
</dbReference>
<dbReference type="GO" id="GO:0016853">
    <property type="term" value="F:isomerase activity"/>
    <property type="evidence" value="ECO:0007669"/>
    <property type="project" value="UniProtKB-KW"/>
</dbReference>
<evidence type="ECO:0000313" key="4">
    <source>
        <dbReference type="EMBL" id="SDS72985.1"/>
    </source>
</evidence>
<dbReference type="PANTHER" id="PTHR12110:SF21">
    <property type="entry name" value="XYLOSE ISOMERASE-LIKE TIM BARREL DOMAIN-CONTAINING PROTEIN"/>
    <property type="match status" value="1"/>
</dbReference>
<name>A0A1H1UKI4_9MICC</name>
<keyword evidence="4" id="KW-0413">Isomerase</keyword>
<dbReference type="EMBL" id="LT629779">
    <property type="protein sequence ID" value="SDS72985.1"/>
    <property type="molecule type" value="Genomic_DNA"/>
</dbReference>
<keyword evidence="1" id="KW-0119">Carbohydrate metabolism</keyword>
<accession>A0A1H1UKI4</accession>
<proteinExistence type="predicted"/>
<dbReference type="InterPro" id="IPR050312">
    <property type="entry name" value="IolE/XylAMocC-like"/>
</dbReference>
<evidence type="ECO:0000256" key="1">
    <source>
        <dbReference type="ARBA" id="ARBA00023277"/>
    </source>
</evidence>
<dbReference type="AlphaFoldDB" id="A0A1H1UKI4"/>
<protein>
    <submittedName>
        <fullName evidence="4">Sugar phosphate isomerase/epimerase</fullName>
    </submittedName>
</protein>
<evidence type="ECO:0000259" key="3">
    <source>
        <dbReference type="Pfam" id="PF01261"/>
    </source>
</evidence>
<evidence type="ECO:0000313" key="5">
    <source>
        <dbReference type="Proteomes" id="UP000198751"/>
    </source>
</evidence>
<gene>
    <name evidence="4" type="ORF">SAMN04489743_0715</name>
</gene>
<dbReference type="Pfam" id="PF01261">
    <property type="entry name" value="AP_endonuc_2"/>
    <property type="match status" value="1"/>
</dbReference>
<organism evidence="4 5">
    <name type="scientific">Pseudarthrobacter equi</name>
    <dbReference type="NCBI Taxonomy" id="728066"/>
    <lineage>
        <taxon>Bacteria</taxon>
        <taxon>Bacillati</taxon>
        <taxon>Actinomycetota</taxon>
        <taxon>Actinomycetes</taxon>
        <taxon>Micrococcales</taxon>
        <taxon>Micrococcaceae</taxon>
        <taxon>Pseudarthrobacter</taxon>
    </lineage>
</organism>